<evidence type="ECO:0000256" key="2">
    <source>
        <dbReference type="ARBA" id="ARBA00007456"/>
    </source>
</evidence>
<evidence type="ECO:0000256" key="4">
    <source>
        <dbReference type="ARBA" id="ARBA00022525"/>
    </source>
</evidence>
<gene>
    <name evidence="11" type="ORF">CEUSTIGMA_g8302.t1</name>
</gene>
<dbReference type="InterPro" id="IPR006045">
    <property type="entry name" value="Cupin_1"/>
</dbReference>
<keyword evidence="4 9" id="KW-0964">Secreted</keyword>
<name>A0A250XCQ0_9CHLO</name>
<feature type="binding site" evidence="8">
    <location>
        <position position="86"/>
    </location>
    <ligand>
        <name>Mn(2+)</name>
        <dbReference type="ChEBI" id="CHEBI:29035"/>
    </ligand>
</feature>
<evidence type="ECO:0000259" key="10">
    <source>
        <dbReference type="SMART" id="SM00835"/>
    </source>
</evidence>
<evidence type="ECO:0000313" key="12">
    <source>
        <dbReference type="Proteomes" id="UP000232323"/>
    </source>
</evidence>
<feature type="binding site" evidence="7">
    <location>
        <position position="91"/>
    </location>
    <ligand>
        <name>oxalate</name>
        <dbReference type="ChEBI" id="CHEBI:30623"/>
    </ligand>
</feature>
<keyword evidence="3 9" id="KW-0052">Apoplast</keyword>
<keyword evidence="5 7" id="KW-0479">Metal-binding</keyword>
<sequence>MFKMGSILSFMFILGLSRSGFAQNDAGLAAPMYSWTDLVINMTTPQVGPVNGTLGASYVLLSSMSASESTLGKVVIGCTTFVIHSHPRGTEQSMVLQGPLTIGYMFENGTSSNTTVQTGEFMVFPEGIFHFQSNQGCETASFAISFPVSDPGTMPATVAFAAIPESLQMLFFNHTFISMSAASAVGPFVEDAACVTSCQQAAAASASDEGAGRRRELLQAIGRQSYLGGRMMK</sequence>
<comment type="caution">
    <text evidence="11">The sequence shown here is derived from an EMBL/GenBank/DDBJ whole genome shotgun (WGS) entry which is preliminary data.</text>
</comment>
<organism evidence="11 12">
    <name type="scientific">Chlamydomonas eustigma</name>
    <dbReference type="NCBI Taxonomy" id="1157962"/>
    <lineage>
        <taxon>Eukaryota</taxon>
        <taxon>Viridiplantae</taxon>
        <taxon>Chlorophyta</taxon>
        <taxon>core chlorophytes</taxon>
        <taxon>Chlorophyceae</taxon>
        <taxon>CS clade</taxon>
        <taxon>Chlamydomonadales</taxon>
        <taxon>Chlamydomonadaceae</taxon>
        <taxon>Chlamydomonas</taxon>
    </lineage>
</organism>
<dbReference type="GO" id="GO:0048046">
    <property type="term" value="C:apoplast"/>
    <property type="evidence" value="ECO:0007669"/>
    <property type="project" value="UniProtKB-SubCell"/>
</dbReference>
<feature type="binding site" evidence="8">
    <location>
        <position position="91"/>
    </location>
    <ligand>
        <name>Mn(2+)</name>
        <dbReference type="ChEBI" id="CHEBI:29035"/>
    </ligand>
</feature>
<reference evidence="11 12" key="1">
    <citation type="submission" date="2017-08" db="EMBL/GenBank/DDBJ databases">
        <title>Acidophilic green algal genome provides insights into adaptation to an acidic environment.</title>
        <authorList>
            <person name="Hirooka S."/>
            <person name="Hirose Y."/>
            <person name="Kanesaki Y."/>
            <person name="Higuchi S."/>
            <person name="Fujiwara T."/>
            <person name="Onuma R."/>
            <person name="Era A."/>
            <person name="Ohbayashi R."/>
            <person name="Uzuka A."/>
            <person name="Nozaki H."/>
            <person name="Yoshikawa H."/>
            <person name="Miyagishima S.Y."/>
        </authorList>
    </citation>
    <scope>NUCLEOTIDE SEQUENCE [LARGE SCALE GENOMIC DNA]</scope>
    <source>
        <strain evidence="11 12">NIES-2499</strain>
    </source>
</reference>
<keyword evidence="9" id="KW-0732">Signal</keyword>
<evidence type="ECO:0000256" key="3">
    <source>
        <dbReference type="ARBA" id="ARBA00022523"/>
    </source>
</evidence>
<dbReference type="Gene3D" id="2.60.120.10">
    <property type="entry name" value="Jelly Rolls"/>
    <property type="match status" value="1"/>
</dbReference>
<evidence type="ECO:0000256" key="6">
    <source>
        <dbReference type="ARBA" id="ARBA00023211"/>
    </source>
</evidence>
<keyword evidence="12" id="KW-1185">Reference proteome</keyword>
<feature type="domain" description="Cupin type-1" evidence="10">
    <location>
        <begin position="40"/>
        <end position="183"/>
    </location>
</feature>
<evidence type="ECO:0000256" key="5">
    <source>
        <dbReference type="ARBA" id="ARBA00022723"/>
    </source>
</evidence>
<dbReference type="Pfam" id="PF00190">
    <property type="entry name" value="Cupin_1"/>
    <property type="match status" value="1"/>
</dbReference>
<feature type="binding site" evidence="7">
    <location>
        <position position="86"/>
    </location>
    <ligand>
        <name>oxalate</name>
        <dbReference type="ChEBI" id="CHEBI:30623"/>
    </ligand>
</feature>
<evidence type="ECO:0000313" key="11">
    <source>
        <dbReference type="EMBL" id="GAX80867.1"/>
    </source>
</evidence>
<dbReference type="SUPFAM" id="SSF51182">
    <property type="entry name" value="RmlC-like cupins"/>
    <property type="match status" value="1"/>
</dbReference>
<accession>A0A250XCQ0</accession>
<keyword evidence="6 7" id="KW-0464">Manganese</keyword>
<dbReference type="Proteomes" id="UP000232323">
    <property type="component" value="Unassembled WGS sequence"/>
</dbReference>
<feature type="binding site" evidence="8">
    <location>
        <position position="130"/>
    </location>
    <ligand>
        <name>Mn(2+)</name>
        <dbReference type="ChEBI" id="CHEBI:29035"/>
    </ligand>
</feature>
<comment type="subcellular location">
    <subcellularLocation>
        <location evidence="1 9">Secreted</location>
        <location evidence="1 9">Extracellular space</location>
        <location evidence="1 9">Apoplast</location>
    </subcellularLocation>
</comment>
<dbReference type="EMBL" id="BEGY01000057">
    <property type="protein sequence ID" value="GAX80867.1"/>
    <property type="molecule type" value="Genomic_DNA"/>
</dbReference>
<dbReference type="InterPro" id="IPR014710">
    <property type="entry name" value="RmlC-like_jellyroll"/>
</dbReference>
<dbReference type="OrthoDB" id="1921208at2759"/>
<dbReference type="STRING" id="1157962.A0A250XCQ0"/>
<comment type="similarity">
    <text evidence="2 9">Belongs to the germin family.</text>
</comment>
<dbReference type="PRINTS" id="PR00325">
    <property type="entry name" value="GERMIN"/>
</dbReference>
<evidence type="ECO:0000256" key="7">
    <source>
        <dbReference type="PIRSR" id="PIRSR601929-1"/>
    </source>
</evidence>
<dbReference type="PANTHER" id="PTHR31238">
    <property type="entry name" value="GERMIN-LIKE PROTEIN SUBFAMILY 3 MEMBER 3"/>
    <property type="match status" value="1"/>
</dbReference>
<dbReference type="SMART" id="SM00835">
    <property type="entry name" value="Cupin_1"/>
    <property type="match status" value="1"/>
</dbReference>
<proteinExistence type="inferred from homology"/>
<dbReference type="AlphaFoldDB" id="A0A250XCQ0"/>
<feature type="chain" id="PRO_5019615516" description="Germin-like protein" evidence="9">
    <location>
        <begin position="23"/>
        <end position="233"/>
    </location>
</feature>
<feature type="binding site" evidence="8">
    <location>
        <position position="84"/>
    </location>
    <ligand>
        <name>Mn(2+)</name>
        <dbReference type="ChEBI" id="CHEBI:29035"/>
    </ligand>
</feature>
<feature type="signal peptide" evidence="9">
    <location>
        <begin position="1"/>
        <end position="22"/>
    </location>
</feature>
<evidence type="ECO:0000256" key="8">
    <source>
        <dbReference type="PIRSR" id="PIRSR601929-2"/>
    </source>
</evidence>
<dbReference type="InterPro" id="IPR011051">
    <property type="entry name" value="RmlC_Cupin_sf"/>
</dbReference>
<evidence type="ECO:0000256" key="1">
    <source>
        <dbReference type="ARBA" id="ARBA00004271"/>
    </source>
</evidence>
<evidence type="ECO:0000256" key="9">
    <source>
        <dbReference type="RuleBase" id="RU366015"/>
    </source>
</evidence>
<dbReference type="InterPro" id="IPR001929">
    <property type="entry name" value="Germin"/>
</dbReference>
<dbReference type="GO" id="GO:0030145">
    <property type="term" value="F:manganese ion binding"/>
    <property type="evidence" value="ECO:0007669"/>
    <property type="project" value="UniProtKB-UniRule"/>
</dbReference>
<protein>
    <recommendedName>
        <fullName evidence="9">Germin-like protein</fullName>
    </recommendedName>
</protein>